<accession>A0ABT1S172</accession>
<name>A0ABT1S172_9FIRM</name>
<proteinExistence type="predicted"/>
<dbReference type="GeneID" id="90532215"/>
<dbReference type="Proteomes" id="UP001524473">
    <property type="component" value="Unassembled WGS sequence"/>
</dbReference>
<keyword evidence="2" id="KW-1185">Reference proteome</keyword>
<gene>
    <name evidence="1" type="ORF">NE695_11705</name>
</gene>
<dbReference type="RefSeq" id="WP_066863323.1">
    <property type="nucleotide sequence ID" value="NZ_CABKVV010000013.1"/>
</dbReference>
<dbReference type="EMBL" id="JANFZH010000026">
    <property type="protein sequence ID" value="MCQ4840575.1"/>
    <property type="molecule type" value="Genomic_DNA"/>
</dbReference>
<organism evidence="1 2">
    <name type="scientific">Neglectibacter timonensis</name>
    <dbReference type="NCBI Taxonomy" id="1776382"/>
    <lineage>
        <taxon>Bacteria</taxon>
        <taxon>Bacillati</taxon>
        <taxon>Bacillota</taxon>
        <taxon>Clostridia</taxon>
        <taxon>Eubacteriales</taxon>
        <taxon>Oscillospiraceae</taxon>
        <taxon>Neglectibacter</taxon>
    </lineage>
</organism>
<reference evidence="1 2" key="1">
    <citation type="submission" date="2022-06" db="EMBL/GenBank/DDBJ databases">
        <title>Isolation of gut microbiota from human fecal samples.</title>
        <authorList>
            <person name="Pamer E.G."/>
            <person name="Barat B."/>
            <person name="Waligurski E."/>
            <person name="Medina S."/>
            <person name="Paddock L."/>
            <person name="Mostad J."/>
        </authorList>
    </citation>
    <scope>NUCLEOTIDE SEQUENCE [LARGE SCALE GENOMIC DNA]</scope>
    <source>
        <strain evidence="1 2">DFI.9.73</strain>
    </source>
</reference>
<protein>
    <submittedName>
        <fullName evidence="1">DUF4179 domain-containing protein</fullName>
    </submittedName>
</protein>
<evidence type="ECO:0000313" key="1">
    <source>
        <dbReference type="EMBL" id="MCQ4840575.1"/>
    </source>
</evidence>
<comment type="caution">
    <text evidence="1">The sequence shown here is derived from an EMBL/GenBank/DDBJ whole genome shotgun (WGS) entry which is preliminary data.</text>
</comment>
<evidence type="ECO:0000313" key="2">
    <source>
        <dbReference type="Proteomes" id="UP001524473"/>
    </source>
</evidence>
<sequence>MKEDEFTLQELREELELRAVPEKVEEKLKALYAELPDELPVRGGGARSLLKVLGTVTGTAAAAFLLLFGLNTVNPALAESLPGLGNLFRNLNGTKVTGGNIPTYDDAVKPLDVAAEPKAGEQEKLNFTEYYSDGTYLYLSLKLEAPGEEKEIAWYSPEWYTDEKTRMGIDLSQVTVNGKQAETYKKLFLEKNGEGAYEGTWAVRLPERAENGESLTVQASVPELYGTKTARYLDNPPDAVLKPEFKASFTVTADTSHNRISEAETEDNGVKVQKVECTPANIRIGLDIPFWGRESDTLLNTNAIALGYPVLTLEDGTRLSHSFESPDFDWDYDNLKNGGRIQGIWVYEGAPEDSGTAILRIYEKQSDLLFSVGDAELDHRFVFAEFTIDLNTGHAEPSKRYLELGMEKLDTGSYDRTARHAPFTNGYFVHCCEVEEGVEPIDEYTAKGNGVFTQNVILYTENPEYRALELRCYRDGELITSLRSCPEEEYNQTDEYLDGSISYYKGEEGEFYCSPIRDPELTAGIDMTVLSFHVNYAPDTRKDGEWGSILPEDRFDKLTLADPETGEILIEDVWETLQQENLETYGERFS</sequence>